<evidence type="ECO:0000313" key="5">
    <source>
        <dbReference type="EMBL" id="RRD04884.1"/>
    </source>
</evidence>
<dbReference type="InterPro" id="IPR028098">
    <property type="entry name" value="Glyco_trans_4-like_N"/>
</dbReference>
<dbReference type="PANTHER" id="PTHR45947">
    <property type="entry name" value="SULFOQUINOVOSYL TRANSFERASE SQD2"/>
    <property type="match status" value="1"/>
</dbReference>
<sequence length="399" mass="44039">MKRIGYVLKVYPRFSETFIVTEILARESHDEEITIFALRPTTDARFHPEIARVQAPVRWVPRPLKSSDFWLEIARTLGEFPTFQEPFARIAPQLADLPTSEVAQGIALARMALDEGIDHLHAHFASMAGRVAWIASRLSGLPYTVTTHAKDIYHESVDPVWLRRVCGDAQQVIAISQFNQRHLEQVLEGTGANVVLQYNALELDRFIYSDPAPRSEVLRISAVGRLVPKKGFADLIAAVARLEVPVEVQIAGDGEERAALEARITEAGLGDRVRLIGPRTQSEVIELVRNSDVFAAPCIPAEDGNIDGLPTVVLEAMALGTPVLATSVSGLPEVIHHLETGLMIEPGDVAALTEALTRIATGQVPVERLARNARALIEERFDSRRQAARLLEMQNDEVK</sequence>
<accession>A0A3P1T692</accession>
<dbReference type="EMBL" id="RQZG01000008">
    <property type="protein sequence ID" value="RRD04884.1"/>
    <property type="molecule type" value="Genomic_DNA"/>
</dbReference>
<dbReference type="InterPro" id="IPR050194">
    <property type="entry name" value="Glycosyltransferase_grp1"/>
</dbReference>
<keyword evidence="1" id="KW-0328">Glycosyltransferase</keyword>
<comment type="caution">
    <text evidence="5">The sequence shown here is derived from an EMBL/GenBank/DDBJ whole genome shotgun (WGS) entry which is preliminary data.</text>
</comment>
<dbReference type="Pfam" id="PF00534">
    <property type="entry name" value="Glycos_transf_1"/>
    <property type="match status" value="1"/>
</dbReference>
<evidence type="ECO:0000259" key="4">
    <source>
        <dbReference type="Pfam" id="PF13579"/>
    </source>
</evidence>
<name>A0A3P1T692_9ACTN</name>
<dbReference type="GO" id="GO:1901137">
    <property type="term" value="P:carbohydrate derivative biosynthetic process"/>
    <property type="evidence" value="ECO:0007669"/>
    <property type="project" value="UniProtKB-ARBA"/>
</dbReference>
<dbReference type="SUPFAM" id="SSF53756">
    <property type="entry name" value="UDP-Glycosyltransferase/glycogen phosphorylase"/>
    <property type="match status" value="1"/>
</dbReference>
<gene>
    <name evidence="5" type="ORF">EII34_08120</name>
</gene>
<protein>
    <submittedName>
        <fullName evidence="5">Colanic acid biosynthesis glycosyltransferase WcaL</fullName>
    </submittedName>
</protein>
<dbReference type="Gene3D" id="3.40.50.2000">
    <property type="entry name" value="Glycogen Phosphorylase B"/>
    <property type="match status" value="2"/>
</dbReference>
<dbReference type="OrthoDB" id="506201at2"/>
<dbReference type="CDD" id="cd03801">
    <property type="entry name" value="GT4_PimA-like"/>
    <property type="match status" value="1"/>
</dbReference>
<dbReference type="RefSeq" id="WP_124844659.1">
    <property type="nucleotide sequence ID" value="NZ_RQZG01000008.1"/>
</dbReference>
<evidence type="ECO:0000313" key="6">
    <source>
        <dbReference type="Proteomes" id="UP000280819"/>
    </source>
</evidence>
<organism evidence="5 6">
    <name type="scientific">Arachnia propionica</name>
    <dbReference type="NCBI Taxonomy" id="1750"/>
    <lineage>
        <taxon>Bacteria</taxon>
        <taxon>Bacillati</taxon>
        <taxon>Actinomycetota</taxon>
        <taxon>Actinomycetes</taxon>
        <taxon>Propionibacteriales</taxon>
        <taxon>Propionibacteriaceae</taxon>
        <taxon>Arachnia</taxon>
    </lineage>
</organism>
<dbReference type="PANTHER" id="PTHR45947:SF14">
    <property type="entry name" value="SLL1723 PROTEIN"/>
    <property type="match status" value="1"/>
</dbReference>
<dbReference type="InterPro" id="IPR001296">
    <property type="entry name" value="Glyco_trans_1"/>
</dbReference>
<proteinExistence type="predicted"/>
<dbReference type="AlphaFoldDB" id="A0A3P1T692"/>
<evidence type="ECO:0000256" key="2">
    <source>
        <dbReference type="ARBA" id="ARBA00022679"/>
    </source>
</evidence>
<dbReference type="GO" id="GO:0016757">
    <property type="term" value="F:glycosyltransferase activity"/>
    <property type="evidence" value="ECO:0007669"/>
    <property type="project" value="UniProtKB-KW"/>
</dbReference>
<feature type="domain" description="Glycosyltransferase subfamily 4-like N-terminal" evidence="4">
    <location>
        <begin position="24"/>
        <end position="193"/>
    </location>
</feature>
<keyword evidence="2 5" id="KW-0808">Transferase</keyword>
<dbReference type="Proteomes" id="UP000280819">
    <property type="component" value="Unassembled WGS sequence"/>
</dbReference>
<reference evidence="5 6" key="1">
    <citation type="submission" date="2018-11" db="EMBL/GenBank/DDBJ databases">
        <title>Genomes From Bacteria Associated with the Canine Oral Cavity: a Test Case for Automated Genome-Based Taxonomic Assignment.</title>
        <authorList>
            <person name="Coil D.A."/>
            <person name="Jospin G."/>
            <person name="Darling A.E."/>
            <person name="Wallis C."/>
            <person name="Davis I.J."/>
            <person name="Harris S."/>
            <person name="Eisen J.A."/>
            <person name="Holcombe L.J."/>
            <person name="O'Flynn C."/>
        </authorList>
    </citation>
    <scope>NUCLEOTIDE SEQUENCE [LARGE SCALE GENOMIC DNA]</scope>
    <source>
        <strain evidence="5 6">OH887_COT-365</strain>
    </source>
</reference>
<evidence type="ECO:0000256" key="1">
    <source>
        <dbReference type="ARBA" id="ARBA00022676"/>
    </source>
</evidence>
<dbReference type="Pfam" id="PF13579">
    <property type="entry name" value="Glyco_trans_4_4"/>
    <property type="match status" value="1"/>
</dbReference>
<feature type="domain" description="Glycosyl transferase family 1" evidence="3">
    <location>
        <begin position="220"/>
        <end position="374"/>
    </location>
</feature>
<evidence type="ECO:0000259" key="3">
    <source>
        <dbReference type="Pfam" id="PF00534"/>
    </source>
</evidence>